<dbReference type="InterPro" id="IPR008947">
    <property type="entry name" value="PLipase_C/P1_nuclease_dom_sf"/>
</dbReference>
<gene>
    <name evidence="1" type="ORF">SAMN02745114_00816</name>
</gene>
<dbReference type="OrthoDB" id="1677163at2"/>
<dbReference type="EMBL" id="FUWW01000007">
    <property type="protein sequence ID" value="SJZ51614.1"/>
    <property type="molecule type" value="Genomic_DNA"/>
</dbReference>
<organism evidence="1 2">
    <name type="scientific">Eubacterium coprostanoligenes</name>
    <dbReference type="NCBI Taxonomy" id="290054"/>
    <lineage>
        <taxon>Bacteria</taxon>
        <taxon>Bacillati</taxon>
        <taxon>Bacillota</taxon>
        <taxon>Clostridia</taxon>
        <taxon>Eubacteriales</taxon>
        <taxon>Eubacteriaceae</taxon>
        <taxon>Eubacterium</taxon>
    </lineage>
</organism>
<dbReference type="STRING" id="290054.SAMN02745114_00816"/>
<name>A0A1T4LAF5_9FIRM</name>
<dbReference type="SUPFAM" id="SSF48537">
    <property type="entry name" value="Phospholipase C/P1 nuclease"/>
    <property type="match status" value="1"/>
</dbReference>
<dbReference type="GO" id="GO:0016788">
    <property type="term" value="F:hydrolase activity, acting on ester bonds"/>
    <property type="evidence" value="ECO:0007669"/>
    <property type="project" value="InterPro"/>
</dbReference>
<proteinExistence type="predicted"/>
<accession>A0A1T4LAF5</accession>
<dbReference type="Proteomes" id="UP000190657">
    <property type="component" value="Unassembled WGS sequence"/>
</dbReference>
<sequence>MTNQETSAHSLNEYMKLSNNEFNEEEINCIIKNIFIADEYVKEESNNHDYSIQPLWNKDTVHNSKTAELAKQYFSTTVANKIGTYNREVDIEYSATKGFVFNTPCKYIHFNEYASGSDDSRDYVASMWFVSSELAWKKGQKENAYMYLGYALHPLQDKEAHGQIDRGEKYPAHTYIVGSNRHHADDETDWEWTNSNRNELKKVPGSRARYNATVSVTKTWLAKYSKIFT</sequence>
<evidence type="ECO:0000313" key="2">
    <source>
        <dbReference type="Proteomes" id="UP000190657"/>
    </source>
</evidence>
<keyword evidence="2" id="KW-1185">Reference proteome</keyword>
<protein>
    <submittedName>
        <fullName evidence="1">Uncharacterized protein</fullName>
    </submittedName>
</protein>
<evidence type="ECO:0000313" key="1">
    <source>
        <dbReference type="EMBL" id="SJZ51614.1"/>
    </source>
</evidence>
<dbReference type="AlphaFoldDB" id="A0A1T4LAF5"/>
<dbReference type="RefSeq" id="WP_078768305.1">
    <property type="nucleotide sequence ID" value="NZ_FUWW01000007.1"/>
</dbReference>
<reference evidence="1 2" key="1">
    <citation type="submission" date="2017-02" db="EMBL/GenBank/DDBJ databases">
        <authorList>
            <person name="Peterson S.W."/>
        </authorList>
    </citation>
    <scope>NUCLEOTIDE SEQUENCE [LARGE SCALE GENOMIC DNA]</scope>
    <source>
        <strain evidence="1 2">ATCC 51222</strain>
    </source>
</reference>